<keyword evidence="2" id="KW-1133">Transmembrane helix</keyword>
<feature type="domain" description="DUF8094" evidence="3">
    <location>
        <begin position="309"/>
        <end position="598"/>
    </location>
</feature>
<dbReference type="Proteomes" id="UP000029864">
    <property type="component" value="Unassembled WGS sequence"/>
</dbReference>
<keyword evidence="2" id="KW-0812">Transmembrane</keyword>
<organism evidence="4 6">
    <name type="scientific">Cryobacterium roopkundense</name>
    <dbReference type="NCBI Taxonomy" id="1001240"/>
    <lineage>
        <taxon>Bacteria</taxon>
        <taxon>Bacillati</taxon>
        <taxon>Actinomycetota</taxon>
        <taxon>Actinomycetes</taxon>
        <taxon>Micrococcales</taxon>
        <taxon>Microbacteriaceae</taxon>
        <taxon>Cryobacterium</taxon>
    </lineage>
</organism>
<gene>
    <name evidence="5" type="ORF">BJ997_002119</name>
    <name evidence="4" type="ORF">GY21_11650</name>
</gene>
<dbReference type="eggNOG" id="ENOG5032R7D">
    <property type="taxonomic scope" value="Bacteria"/>
</dbReference>
<protein>
    <recommendedName>
        <fullName evidence="3">DUF8094 domain-containing protein</fullName>
    </recommendedName>
</protein>
<evidence type="ECO:0000256" key="1">
    <source>
        <dbReference type="SAM" id="MobiDB-lite"/>
    </source>
</evidence>
<evidence type="ECO:0000313" key="5">
    <source>
        <dbReference type="EMBL" id="MBB5641571.1"/>
    </source>
</evidence>
<dbReference type="Pfam" id="PF26366">
    <property type="entry name" value="DUF8094"/>
    <property type="match status" value="1"/>
</dbReference>
<keyword evidence="2" id="KW-0472">Membrane</keyword>
<reference evidence="4 6" key="1">
    <citation type="submission" date="2014-08" db="EMBL/GenBank/DDBJ databases">
        <authorList>
            <person name="Sisinthy S."/>
        </authorList>
    </citation>
    <scope>NUCLEOTIDE SEQUENCE [LARGE SCALE GENOMIC DNA]</scope>
    <source>
        <strain evidence="4 6">RuG17</strain>
    </source>
</reference>
<feature type="compositionally biased region" description="Low complexity" evidence="1">
    <location>
        <begin position="280"/>
        <end position="289"/>
    </location>
</feature>
<evidence type="ECO:0000256" key="2">
    <source>
        <dbReference type="SAM" id="Phobius"/>
    </source>
</evidence>
<feature type="region of interest" description="Disordered" evidence="1">
    <location>
        <begin position="280"/>
        <end position="308"/>
    </location>
</feature>
<dbReference type="OrthoDB" id="3265533at2"/>
<sequence>MRFVLAIVAFVLAAVMIGLGIAQRTVFLEPATSSLSATVEGATPYTVIDSSALASFPGNQTIRVSGAETTFLAYGRTADIEAWIGNDAHAVVSAGETGQDLTSVVTDAVVTPESTNADGSSATPVAETVTNPAGSDLWLEEFSGTSSLTHTLNLPEGISVLVASDGTAPAPGDITLSWAADNSTPWAGPLLVGGAALLFLGLVLYILALLHLRRSRRPRRNLPRGPRMPRLPRVPLPKALKAGDITGSRRPMIAVVPMLLVSGLLLSGCSADFWPAAPVTAGSTVSSTPTPTPESTDEADTATEVPPAAVTVPQLERIVTDIGTLTTEADATLNADSIATRFTGTALEQRLTNYKIRAVDPAVAAPPIIGTPPLSVTLPQQSESWPRVVLAIIQEDDKTVPPTTLILRQESPRANYLVEYMIGLEANAQPPHVAPATIGAPAIAPDSKLLMLPPDQVATAYADVLLQGEASASYALFQTEGDEFLSQFVKSRTDRTAELAVTATLAFATAAGPGRTVALATNDSGAIVAVNVNETETVTVVSGEATVNPSGASSKALSGITSSAKGIQNILSDQLLFYVPAVGSTDKITLLGSTQGIISSAELP</sequence>
<comment type="caution">
    <text evidence="4">The sequence shown here is derived from an EMBL/GenBank/DDBJ whole genome shotgun (WGS) entry which is preliminary data.</text>
</comment>
<reference evidence="5 7" key="2">
    <citation type="submission" date="2020-08" db="EMBL/GenBank/DDBJ databases">
        <title>Sequencing the genomes of 1000 actinobacteria strains.</title>
        <authorList>
            <person name="Klenk H.-P."/>
        </authorList>
    </citation>
    <scope>NUCLEOTIDE SEQUENCE [LARGE SCALE GENOMIC DNA]</scope>
    <source>
        <strain evidence="5 7">DSM 21065</strain>
    </source>
</reference>
<keyword evidence="6" id="KW-1185">Reference proteome</keyword>
<accession>A0A099J5G4</accession>
<dbReference type="EMBL" id="JPXF01000046">
    <property type="protein sequence ID" value="KGJ73350.1"/>
    <property type="molecule type" value="Genomic_DNA"/>
</dbReference>
<dbReference type="Proteomes" id="UP000561726">
    <property type="component" value="Unassembled WGS sequence"/>
</dbReference>
<dbReference type="AlphaFoldDB" id="A0A099J5G4"/>
<proteinExistence type="predicted"/>
<name>A0A099J5G4_9MICO</name>
<dbReference type="STRING" id="1001240.GY21_11650"/>
<evidence type="ECO:0000313" key="4">
    <source>
        <dbReference type="EMBL" id="KGJ73350.1"/>
    </source>
</evidence>
<feature type="transmembrane region" description="Helical" evidence="2">
    <location>
        <begin position="186"/>
        <end position="210"/>
    </location>
</feature>
<dbReference type="InterPro" id="IPR058407">
    <property type="entry name" value="DUF8094"/>
</dbReference>
<feature type="transmembrane region" description="Helical" evidence="2">
    <location>
        <begin position="253"/>
        <end position="274"/>
    </location>
</feature>
<evidence type="ECO:0000313" key="6">
    <source>
        <dbReference type="Proteomes" id="UP000029864"/>
    </source>
</evidence>
<dbReference type="EMBL" id="JACHBQ010000001">
    <property type="protein sequence ID" value="MBB5641571.1"/>
    <property type="molecule type" value="Genomic_DNA"/>
</dbReference>
<dbReference type="RefSeq" id="WP_035836906.1">
    <property type="nucleotide sequence ID" value="NZ_JACHBQ010000001.1"/>
</dbReference>
<evidence type="ECO:0000259" key="3">
    <source>
        <dbReference type="Pfam" id="PF26366"/>
    </source>
</evidence>
<evidence type="ECO:0000313" key="7">
    <source>
        <dbReference type="Proteomes" id="UP000561726"/>
    </source>
</evidence>